<name>A0A7S1IX27_9EUGL</name>
<evidence type="ECO:0000256" key="6">
    <source>
        <dbReference type="PROSITE-ProRule" id="PRU10141"/>
    </source>
</evidence>
<dbReference type="InterPro" id="IPR008271">
    <property type="entry name" value="Ser/Thr_kinase_AS"/>
</dbReference>
<feature type="region of interest" description="Disordered" evidence="8">
    <location>
        <begin position="367"/>
        <end position="420"/>
    </location>
</feature>
<organism evidence="10">
    <name type="scientific">Eutreptiella gymnastica</name>
    <dbReference type="NCBI Taxonomy" id="73025"/>
    <lineage>
        <taxon>Eukaryota</taxon>
        <taxon>Discoba</taxon>
        <taxon>Euglenozoa</taxon>
        <taxon>Euglenida</taxon>
        <taxon>Spirocuta</taxon>
        <taxon>Euglenophyceae</taxon>
        <taxon>Eutreptiales</taxon>
        <taxon>Eutreptiaceae</taxon>
        <taxon>Eutreptiella</taxon>
    </lineage>
</organism>
<keyword evidence="3 6" id="KW-0547">Nucleotide-binding</keyword>
<feature type="domain" description="Protein kinase" evidence="9">
    <location>
        <begin position="20"/>
        <end position="327"/>
    </location>
</feature>
<feature type="binding site" evidence="6">
    <location>
        <position position="49"/>
    </location>
    <ligand>
        <name>ATP</name>
        <dbReference type="ChEBI" id="CHEBI:30616"/>
    </ligand>
</feature>
<dbReference type="FunFam" id="3.30.200.20:FF:000042">
    <property type="entry name" value="Aurora kinase A"/>
    <property type="match status" value="1"/>
</dbReference>
<keyword evidence="4" id="KW-0418">Kinase</keyword>
<accession>A0A7S1IX27</accession>
<keyword evidence="2" id="KW-0808">Transferase</keyword>
<evidence type="ECO:0000256" key="8">
    <source>
        <dbReference type="SAM" id="MobiDB-lite"/>
    </source>
</evidence>
<protein>
    <recommendedName>
        <fullName evidence="9">Protein kinase domain-containing protein</fullName>
    </recommendedName>
</protein>
<dbReference type="PROSITE" id="PS50011">
    <property type="entry name" value="PROTEIN_KINASE_DOM"/>
    <property type="match status" value="1"/>
</dbReference>
<dbReference type="InterPro" id="IPR050205">
    <property type="entry name" value="CDPK_Ser/Thr_kinases"/>
</dbReference>
<evidence type="ECO:0000256" key="7">
    <source>
        <dbReference type="RuleBase" id="RU000304"/>
    </source>
</evidence>
<dbReference type="InterPro" id="IPR017441">
    <property type="entry name" value="Protein_kinase_ATP_BS"/>
</dbReference>
<dbReference type="GO" id="GO:0005524">
    <property type="term" value="F:ATP binding"/>
    <property type="evidence" value="ECO:0007669"/>
    <property type="project" value="UniProtKB-UniRule"/>
</dbReference>
<evidence type="ECO:0000256" key="2">
    <source>
        <dbReference type="ARBA" id="ARBA00022679"/>
    </source>
</evidence>
<gene>
    <name evidence="10" type="ORF">EGYM00392_LOCUS36327</name>
</gene>
<evidence type="ECO:0000256" key="1">
    <source>
        <dbReference type="ARBA" id="ARBA00022527"/>
    </source>
</evidence>
<sequence>MSNTAFLDKHVPSVHVPDAFVLKEPLGKGKYAEVFKVQRKSDQKFFALKQIGKSKLLLDSDFDFRQLAHEIIISKHLEHPGCVKCHEVFQDNTNVYLLLELVDGGDLLSIIKDRRDDLTESAIIHISTQILETLKYLHHDQGIAHRDLKPENLLCTGGDLEQVQVKFTDFGYAKFFARMEDISPSLVNKLQSPGLLSRTTSGLASPGGVPQSPSVVLNTPKGTMRYLAPEIIQHYIKHGQKPRYTTRPEIQKVDIYAIGVVVYMMLCGSFPYKGETGVQINDSMQKKKKLCFRAGVSKAAKNFCRSLTSKNPAERPLAIQALKYEWLTPPTPSGSPFIRTGERTFEDALEELELELEELEDLRQLDSDEDRDLAEEAHVADGGADADGVEVIPRRALPTGLQLNVPKRNHKGKKPRKPTA</sequence>
<dbReference type="InterPro" id="IPR011009">
    <property type="entry name" value="Kinase-like_dom_sf"/>
</dbReference>
<dbReference type="SMART" id="SM00220">
    <property type="entry name" value="S_TKc"/>
    <property type="match status" value="1"/>
</dbReference>
<dbReference type="GO" id="GO:0004674">
    <property type="term" value="F:protein serine/threonine kinase activity"/>
    <property type="evidence" value="ECO:0007669"/>
    <property type="project" value="UniProtKB-KW"/>
</dbReference>
<dbReference type="SUPFAM" id="SSF56112">
    <property type="entry name" value="Protein kinase-like (PK-like)"/>
    <property type="match status" value="1"/>
</dbReference>
<evidence type="ECO:0000256" key="3">
    <source>
        <dbReference type="ARBA" id="ARBA00022741"/>
    </source>
</evidence>
<dbReference type="Pfam" id="PF00069">
    <property type="entry name" value="Pkinase"/>
    <property type="match status" value="1"/>
</dbReference>
<keyword evidence="5 6" id="KW-0067">ATP-binding</keyword>
<evidence type="ECO:0000256" key="4">
    <source>
        <dbReference type="ARBA" id="ARBA00022777"/>
    </source>
</evidence>
<dbReference type="AlphaFoldDB" id="A0A7S1IX27"/>
<dbReference type="PANTHER" id="PTHR24349">
    <property type="entry name" value="SERINE/THREONINE-PROTEIN KINASE"/>
    <property type="match status" value="1"/>
</dbReference>
<dbReference type="PROSITE" id="PS00108">
    <property type="entry name" value="PROTEIN_KINASE_ST"/>
    <property type="match status" value="1"/>
</dbReference>
<keyword evidence="1 7" id="KW-0723">Serine/threonine-protein kinase</keyword>
<feature type="compositionally biased region" description="Basic residues" evidence="8">
    <location>
        <begin position="407"/>
        <end position="420"/>
    </location>
</feature>
<comment type="similarity">
    <text evidence="7">Belongs to the protein kinase superfamily.</text>
</comment>
<evidence type="ECO:0000259" key="9">
    <source>
        <dbReference type="PROSITE" id="PS50011"/>
    </source>
</evidence>
<evidence type="ECO:0000313" key="10">
    <source>
        <dbReference type="EMBL" id="CAD9025200.1"/>
    </source>
</evidence>
<reference evidence="10" key="1">
    <citation type="submission" date="2021-01" db="EMBL/GenBank/DDBJ databases">
        <authorList>
            <person name="Corre E."/>
            <person name="Pelletier E."/>
            <person name="Niang G."/>
            <person name="Scheremetjew M."/>
            <person name="Finn R."/>
            <person name="Kale V."/>
            <person name="Holt S."/>
            <person name="Cochrane G."/>
            <person name="Meng A."/>
            <person name="Brown T."/>
            <person name="Cohen L."/>
        </authorList>
    </citation>
    <scope>NUCLEOTIDE SEQUENCE</scope>
    <source>
        <strain evidence="10">NIES-381</strain>
    </source>
</reference>
<dbReference type="EMBL" id="HBGA01097443">
    <property type="protein sequence ID" value="CAD9025200.1"/>
    <property type="molecule type" value="Transcribed_RNA"/>
</dbReference>
<proteinExistence type="inferred from homology"/>
<evidence type="ECO:0000256" key="5">
    <source>
        <dbReference type="ARBA" id="ARBA00022840"/>
    </source>
</evidence>
<dbReference type="Gene3D" id="1.10.510.10">
    <property type="entry name" value="Transferase(Phosphotransferase) domain 1"/>
    <property type="match status" value="1"/>
</dbReference>
<dbReference type="InterPro" id="IPR000719">
    <property type="entry name" value="Prot_kinase_dom"/>
</dbReference>
<dbReference type="PROSITE" id="PS00107">
    <property type="entry name" value="PROTEIN_KINASE_ATP"/>
    <property type="match status" value="1"/>
</dbReference>